<feature type="signal peptide" evidence="6">
    <location>
        <begin position="1"/>
        <end position="21"/>
    </location>
</feature>
<dbReference type="Pfam" id="PF17517">
    <property type="entry name" value="IgGFc_binding"/>
    <property type="match status" value="1"/>
</dbReference>
<keyword evidence="5" id="KW-0472">Membrane</keyword>
<proteinExistence type="predicted"/>
<dbReference type="FunFam" id="2.20.100.10:FF:000002">
    <property type="entry name" value="Unc-5 netrin receptor C"/>
    <property type="match status" value="1"/>
</dbReference>
<dbReference type="InterPro" id="IPR000884">
    <property type="entry name" value="TSP1_rpt"/>
</dbReference>
<comment type="caution">
    <text evidence="3">Lacks conserved residue(s) required for the propagation of feature annotation.</text>
</comment>
<evidence type="ECO:0000256" key="5">
    <source>
        <dbReference type="SAM" id="Phobius"/>
    </source>
</evidence>
<keyword evidence="6" id="KW-0732">Signal</keyword>
<evidence type="ECO:0000256" key="1">
    <source>
        <dbReference type="ARBA" id="ARBA00022536"/>
    </source>
</evidence>
<dbReference type="InterPro" id="IPR035234">
    <property type="entry name" value="IgGFc-bd_N"/>
</dbReference>
<dbReference type="SMART" id="SM00192">
    <property type="entry name" value="LDLa"/>
    <property type="match status" value="1"/>
</dbReference>
<feature type="domain" description="IgGFc-binding protein N-terminal" evidence="7">
    <location>
        <begin position="123"/>
        <end position="425"/>
    </location>
</feature>
<keyword evidence="2" id="KW-1015">Disulfide bond</keyword>
<evidence type="ECO:0000313" key="9">
    <source>
        <dbReference type="RefSeq" id="XP_022336621.1"/>
    </source>
</evidence>
<gene>
    <name evidence="9" type="primary">LOC111132952</name>
</gene>
<dbReference type="Gene3D" id="2.20.100.10">
    <property type="entry name" value="Thrombospondin type-1 (TSP1) repeat"/>
    <property type="match status" value="2"/>
</dbReference>
<accession>A0A8B8EAT4</accession>
<organism evidence="8 9">
    <name type="scientific">Crassostrea virginica</name>
    <name type="common">Eastern oyster</name>
    <dbReference type="NCBI Taxonomy" id="6565"/>
    <lineage>
        <taxon>Eukaryota</taxon>
        <taxon>Metazoa</taxon>
        <taxon>Spiralia</taxon>
        <taxon>Lophotrochozoa</taxon>
        <taxon>Mollusca</taxon>
        <taxon>Bivalvia</taxon>
        <taxon>Autobranchia</taxon>
        <taxon>Pteriomorphia</taxon>
        <taxon>Ostreida</taxon>
        <taxon>Ostreoidea</taxon>
        <taxon>Ostreidae</taxon>
        <taxon>Crassostrea</taxon>
    </lineage>
</organism>
<dbReference type="Gene3D" id="4.10.400.10">
    <property type="entry name" value="Low-density Lipoprotein Receptor"/>
    <property type="match status" value="1"/>
</dbReference>
<dbReference type="Proteomes" id="UP000694844">
    <property type="component" value="Chromosome 5"/>
</dbReference>
<keyword evidence="1" id="KW-0245">EGF-like domain</keyword>
<dbReference type="InterPro" id="IPR036383">
    <property type="entry name" value="TSP1_rpt_sf"/>
</dbReference>
<evidence type="ECO:0000256" key="4">
    <source>
        <dbReference type="SAM" id="MobiDB-lite"/>
    </source>
</evidence>
<dbReference type="InterPro" id="IPR002172">
    <property type="entry name" value="LDrepeatLR_classA_rpt"/>
</dbReference>
<dbReference type="CDD" id="cd00112">
    <property type="entry name" value="LDLa"/>
    <property type="match status" value="1"/>
</dbReference>
<feature type="transmembrane region" description="Helical" evidence="5">
    <location>
        <begin position="686"/>
        <end position="706"/>
    </location>
</feature>
<dbReference type="Pfam" id="PF00090">
    <property type="entry name" value="TSP_1"/>
    <property type="match status" value="2"/>
</dbReference>
<feature type="region of interest" description="Disordered" evidence="4">
    <location>
        <begin position="473"/>
        <end position="495"/>
    </location>
</feature>
<dbReference type="SMART" id="SM00209">
    <property type="entry name" value="TSP1"/>
    <property type="match status" value="2"/>
</dbReference>
<evidence type="ECO:0000313" key="8">
    <source>
        <dbReference type="Proteomes" id="UP000694844"/>
    </source>
</evidence>
<name>A0A8B8EAT4_CRAVI</name>
<dbReference type="FunFam" id="2.20.100.10:FF:000001">
    <property type="entry name" value="semaphorin-5A isoform X1"/>
    <property type="match status" value="1"/>
</dbReference>
<dbReference type="SUPFAM" id="SSF57424">
    <property type="entry name" value="LDL receptor-like module"/>
    <property type="match status" value="1"/>
</dbReference>
<dbReference type="PROSITE" id="PS50092">
    <property type="entry name" value="TSP1"/>
    <property type="match status" value="2"/>
</dbReference>
<dbReference type="InterPro" id="IPR036055">
    <property type="entry name" value="LDL_receptor-like_sf"/>
</dbReference>
<feature type="compositionally biased region" description="Acidic residues" evidence="4">
    <location>
        <begin position="473"/>
        <end position="488"/>
    </location>
</feature>
<keyword evidence="5" id="KW-1133">Transmembrane helix</keyword>
<evidence type="ECO:0000256" key="2">
    <source>
        <dbReference type="ARBA" id="ARBA00023157"/>
    </source>
</evidence>
<evidence type="ECO:0000259" key="7">
    <source>
        <dbReference type="Pfam" id="PF17517"/>
    </source>
</evidence>
<reference evidence="9" key="1">
    <citation type="submission" date="2025-08" db="UniProtKB">
        <authorList>
            <consortium name="RefSeq"/>
        </authorList>
    </citation>
    <scope>IDENTIFICATION</scope>
    <source>
        <tissue evidence="9">Whole sample</tissue>
    </source>
</reference>
<dbReference type="GeneID" id="111132952"/>
<dbReference type="Pfam" id="PF00057">
    <property type="entry name" value="Ldl_recept_a"/>
    <property type="match status" value="1"/>
</dbReference>
<dbReference type="KEGG" id="cvn:111132952"/>
<dbReference type="PANTHER" id="PTHR46534:SF1">
    <property type="entry name" value="IGGFC-BINDING PROTEIN N-TERMINAL DOMAIN-CONTAINING PROTEIN"/>
    <property type="match status" value="1"/>
</dbReference>
<dbReference type="PROSITE" id="PS50068">
    <property type="entry name" value="LDLRA_2"/>
    <property type="match status" value="1"/>
</dbReference>
<dbReference type="PRINTS" id="PR01705">
    <property type="entry name" value="TSP1REPEAT"/>
</dbReference>
<dbReference type="SUPFAM" id="SSF82895">
    <property type="entry name" value="TSP-1 type 1 repeat"/>
    <property type="match status" value="2"/>
</dbReference>
<protein>
    <submittedName>
        <fullName evidence="9">Uncharacterized protein LOC111132952</fullName>
    </submittedName>
</protein>
<feature type="chain" id="PRO_5034999261" evidence="6">
    <location>
        <begin position="22"/>
        <end position="708"/>
    </location>
</feature>
<evidence type="ECO:0000256" key="6">
    <source>
        <dbReference type="SAM" id="SignalP"/>
    </source>
</evidence>
<evidence type="ECO:0000256" key="3">
    <source>
        <dbReference type="PROSITE-ProRule" id="PRU00124"/>
    </source>
</evidence>
<dbReference type="OrthoDB" id="10005154at2759"/>
<dbReference type="AlphaFoldDB" id="A0A8B8EAT4"/>
<dbReference type="PANTHER" id="PTHR46534">
    <property type="entry name" value="IGGFC_BINDING DOMAIN-CONTAINING PROTEIN"/>
    <property type="match status" value="1"/>
</dbReference>
<keyword evidence="8" id="KW-1185">Reference proteome</keyword>
<keyword evidence="5" id="KW-0812">Transmembrane</keyword>
<dbReference type="RefSeq" id="XP_022336621.1">
    <property type="nucleotide sequence ID" value="XM_022480913.1"/>
</dbReference>
<sequence length="708" mass="75797">MSRECWVAVLVLGVLCHSVTGGAPNNRGKEFIVGFMENQGTTIDVEIFVTTMRTVTVNVNVTAPLYSSSINNQFSVKAGEVKQLFFPPGIRPVGSQKVSNGIHILADDDVVIYAVNKEKYSNDAYLGVPVDVLGREYYAVTFYPPSQQCEMLIVGVEDSTSVTIKFPSIMQSPVTWNGQTYGAGSTLTGTVNRFDTWQLKTTGDLTGAYITSDKNIGVISGNKKTRIGVGGSSDHLCEMMIPVGRWGKNFISVPIPDRTVGDLFRFIASEGSTTVTISGGYSETFTIANAGDFVEKEISSGAYCSIKSDKAVMVVQFVLSQQSSAEPSDPAMMVLPPIEQFAADYTFTTPKYSSPPETYTSYFMFVIKDVDKAGLKVDGTPFSTTYTTVTHNGVDYAAGYIHVAEGTHTVRHDSPIKVFGGYLYGRANYETYAFTTGTRLAPINEPCTPTTSQIGDGLDNDCDGLIDEEACWDSNKDDDGDTKEDEDCATPPPVDGQWADWAAWTTCSVTCFSTTGASNNGSRSRERTCTNPAPAYDGKQCVGDPSETEACSITNVNCPVDGVWTAWANWGTCTVTCGSGSQSRARTCTDPSPQYGGADCAGDTSEFKSGCNPDVCPTASVNNYVQQCISGYFTCLNSTNKCIEESKKCDCNPDCSDGSDEVASYAGCAQSTIDYCLASLPAGAQGVAFSNVVVAISALFAIIALYTN</sequence>